<dbReference type="EMBL" id="CAXKWB010017872">
    <property type="protein sequence ID" value="CAL4119885.1"/>
    <property type="molecule type" value="Genomic_DNA"/>
</dbReference>
<sequence length="173" mass="19856">MKNAAAKQRLQGQTHKQIQIEAGDTNYSYSTIFGPLIDSTLTKVEVEDPYIRAGHQIHNFLRLSELLVRKAPSLKIISLYTSQDSNPESGRSQEAHLKEIQQSLQKQNIKLQYSFSGTLHDREIRFDNGWVIKIGRGLDYFQNVGRFSIGYSDFDLRPCHKTTIDIFHQQTMA</sequence>
<gene>
    <name evidence="2" type="ORF">MNOR_LOCUS21852</name>
</gene>
<keyword evidence="3" id="KW-1185">Reference proteome</keyword>
<dbReference type="AlphaFoldDB" id="A0AAV2R8J5"/>
<comment type="caution">
    <text evidence="2">The sequence shown here is derived from an EMBL/GenBank/DDBJ whole genome shotgun (WGS) entry which is preliminary data.</text>
</comment>
<dbReference type="PANTHER" id="PTHR21222">
    <property type="entry name" value="MIT DOMAIN-CONTAINING PROTEIN 1"/>
    <property type="match status" value="1"/>
</dbReference>
<dbReference type="InterPro" id="IPR052817">
    <property type="entry name" value="MIT_domain_contain_protein1"/>
</dbReference>
<dbReference type="Pfam" id="PF16565">
    <property type="entry name" value="MIT_C"/>
    <property type="match status" value="1"/>
</dbReference>
<proteinExistence type="predicted"/>
<name>A0AAV2R8J5_MEGNR</name>
<protein>
    <recommendedName>
        <fullName evidence="1">MITD1 C-terminal phospholipase D-like domain-containing protein</fullName>
    </recommendedName>
</protein>
<evidence type="ECO:0000259" key="1">
    <source>
        <dbReference type="Pfam" id="PF16565"/>
    </source>
</evidence>
<accession>A0AAV2R8J5</accession>
<feature type="domain" description="MITD1 C-terminal phospholipase D-like" evidence="1">
    <location>
        <begin position="27"/>
        <end position="168"/>
    </location>
</feature>
<dbReference type="InterPro" id="IPR038113">
    <property type="entry name" value="MITD1_C_sf"/>
</dbReference>
<dbReference type="Gene3D" id="3.30.870.30">
    <property type="entry name" value="MITD, C-terminal phospholipase D-like domain"/>
    <property type="match status" value="1"/>
</dbReference>
<evidence type="ECO:0000313" key="3">
    <source>
        <dbReference type="Proteomes" id="UP001497623"/>
    </source>
</evidence>
<dbReference type="PANTHER" id="PTHR21222:SF1">
    <property type="entry name" value="MIT DOMAIN-CONTAINING PROTEIN 1"/>
    <property type="match status" value="1"/>
</dbReference>
<dbReference type="Proteomes" id="UP001497623">
    <property type="component" value="Unassembled WGS sequence"/>
</dbReference>
<organism evidence="2 3">
    <name type="scientific">Meganyctiphanes norvegica</name>
    <name type="common">Northern krill</name>
    <name type="synonym">Thysanopoda norvegica</name>
    <dbReference type="NCBI Taxonomy" id="48144"/>
    <lineage>
        <taxon>Eukaryota</taxon>
        <taxon>Metazoa</taxon>
        <taxon>Ecdysozoa</taxon>
        <taxon>Arthropoda</taxon>
        <taxon>Crustacea</taxon>
        <taxon>Multicrustacea</taxon>
        <taxon>Malacostraca</taxon>
        <taxon>Eumalacostraca</taxon>
        <taxon>Eucarida</taxon>
        <taxon>Euphausiacea</taxon>
        <taxon>Euphausiidae</taxon>
        <taxon>Meganyctiphanes</taxon>
    </lineage>
</organism>
<evidence type="ECO:0000313" key="2">
    <source>
        <dbReference type="EMBL" id="CAL4119885.1"/>
    </source>
</evidence>
<dbReference type="InterPro" id="IPR032341">
    <property type="entry name" value="MITD1_C"/>
</dbReference>
<reference evidence="2 3" key="1">
    <citation type="submission" date="2024-05" db="EMBL/GenBank/DDBJ databases">
        <authorList>
            <person name="Wallberg A."/>
        </authorList>
    </citation>
    <scope>NUCLEOTIDE SEQUENCE [LARGE SCALE GENOMIC DNA]</scope>
</reference>